<dbReference type="SUPFAM" id="SSF103190">
    <property type="entry name" value="Sensory domain-like"/>
    <property type="match status" value="1"/>
</dbReference>
<comment type="caution">
    <text evidence="2">The sequence shown here is derived from an EMBL/GenBank/DDBJ whole genome shotgun (WGS) entry which is preliminary data.</text>
</comment>
<feature type="non-terminal residue" evidence="2">
    <location>
        <position position="285"/>
    </location>
</feature>
<gene>
    <name evidence="2" type="ORF">IAB60_12460</name>
</gene>
<keyword evidence="1" id="KW-0472">Membrane</keyword>
<dbReference type="InterPro" id="IPR029151">
    <property type="entry name" value="Sensor-like_sf"/>
</dbReference>
<keyword evidence="1" id="KW-1133">Transmembrane helix</keyword>
<evidence type="ECO:0000313" key="2">
    <source>
        <dbReference type="EMBL" id="HIT42885.1"/>
    </source>
</evidence>
<dbReference type="Proteomes" id="UP000886860">
    <property type="component" value="Unassembled WGS sequence"/>
</dbReference>
<sequence length="285" mass="32546">MNHKIKKKRKIALSVKLNIALILSFCVLIGWGIYLVRDKLLRNAYEMGNQLAQSYADEEENRISMYRLMMNLGAVYINEKIEQGASHQELREWMEQYSSNISSVLHAAIIDPFAVIDGEIIGAFSWEGDADYNYAGTEWYQNALDGEGHIIFTNAYEDAITGKQLVTMAVKLNEKADVLAFDILLENFHVHKNKASMPDRSSYFLFDGAGKLIYLSSRLDMDSPESRDYIERLVREIEGGGMDSHQASIRDMEGVKRGVYYYAMDNGWISVITIPLQNILQDDWD</sequence>
<organism evidence="2 3">
    <name type="scientific">Candidatus Caccovicinus merdipullorum</name>
    <dbReference type="NCBI Taxonomy" id="2840724"/>
    <lineage>
        <taxon>Bacteria</taxon>
        <taxon>Bacillati</taxon>
        <taxon>Bacillota</taxon>
        <taxon>Clostridia</taxon>
        <taxon>Eubacteriales</taxon>
        <taxon>Candidatus Caccovicinus</taxon>
    </lineage>
</organism>
<evidence type="ECO:0000256" key="1">
    <source>
        <dbReference type="SAM" id="Phobius"/>
    </source>
</evidence>
<protein>
    <submittedName>
        <fullName evidence="2">Cache domain-containing protein</fullName>
    </submittedName>
</protein>
<feature type="transmembrane region" description="Helical" evidence="1">
    <location>
        <begin position="12"/>
        <end position="34"/>
    </location>
</feature>
<reference evidence="2" key="1">
    <citation type="submission" date="2020-10" db="EMBL/GenBank/DDBJ databases">
        <authorList>
            <person name="Gilroy R."/>
        </authorList>
    </citation>
    <scope>NUCLEOTIDE SEQUENCE</scope>
    <source>
        <strain evidence="2">CHK123-3438</strain>
    </source>
</reference>
<dbReference type="Gene3D" id="3.30.450.20">
    <property type="entry name" value="PAS domain"/>
    <property type="match status" value="2"/>
</dbReference>
<evidence type="ECO:0000313" key="3">
    <source>
        <dbReference type="Proteomes" id="UP000886860"/>
    </source>
</evidence>
<name>A0A9D1GL05_9FIRM</name>
<dbReference type="AlphaFoldDB" id="A0A9D1GL05"/>
<keyword evidence="1" id="KW-0812">Transmembrane</keyword>
<dbReference type="EMBL" id="DVKS01000205">
    <property type="protein sequence ID" value="HIT42885.1"/>
    <property type="molecule type" value="Genomic_DNA"/>
</dbReference>
<reference evidence="2" key="2">
    <citation type="journal article" date="2021" name="PeerJ">
        <title>Extensive microbial diversity within the chicken gut microbiome revealed by metagenomics and culture.</title>
        <authorList>
            <person name="Gilroy R."/>
            <person name="Ravi A."/>
            <person name="Getino M."/>
            <person name="Pursley I."/>
            <person name="Horton D.L."/>
            <person name="Alikhan N.F."/>
            <person name="Baker D."/>
            <person name="Gharbi K."/>
            <person name="Hall N."/>
            <person name="Watson M."/>
            <person name="Adriaenssens E.M."/>
            <person name="Foster-Nyarko E."/>
            <person name="Jarju S."/>
            <person name="Secka A."/>
            <person name="Antonio M."/>
            <person name="Oren A."/>
            <person name="Chaudhuri R.R."/>
            <person name="La Ragione R."/>
            <person name="Hildebrand F."/>
            <person name="Pallen M.J."/>
        </authorList>
    </citation>
    <scope>NUCLEOTIDE SEQUENCE</scope>
    <source>
        <strain evidence="2">CHK123-3438</strain>
    </source>
</reference>
<accession>A0A9D1GL05</accession>
<proteinExistence type="predicted"/>